<evidence type="ECO:0000259" key="2">
    <source>
        <dbReference type="PROSITE" id="PS51782"/>
    </source>
</evidence>
<dbReference type="PANTHER" id="PTHR37423">
    <property type="entry name" value="SOLUBLE LYTIC MUREIN TRANSGLYCOSYLASE-RELATED"/>
    <property type="match status" value="1"/>
</dbReference>
<dbReference type="SUPFAM" id="SSF53955">
    <property type="entry name" value="Lysozyme-like"/>
    <property type="match status" value="1"/>
</dbReference>
<dbReference type="SMART" id="SM00257">
    <property type="entry name" value="LysM"/>
    <property type="match status" value="2"/>
</dbReference>
<evidence type="ECO:0000313" key="4">
    <source>
        <dbReference type="Proteomes" id="UP000752292"/>
    </source>
</evidence>
<accession>A0A932ZTE4</accession>
<feature type="domain" description="LysM" evidence="2">
    <location>
        <begin position="357"/>
        <end position="401"/>
    </location>
</feature>
<feature type="domain" description="LysM" evidence="2">
    <location>
        <begin position="293"/>
        <end position="337"/>
    </location>
</feature>
<dbReference type="CDD" id="cd16894">
    <property type="entry name" value="MltD-like"/>
    <property type="match status" value="1"/>
</dbReference>
<gene>
    <name evidence="3" type="ORF">HY618_03280</name>
</gene>
<dbReference type="InterPro" id="IPR018392">
    <property type="entry name" value="LysM"/>
</dbReference>
<dbReference type="CDD" id="cd00118">
    <property type="entry name" value="LysM"/>
    <property type="match status" value="2"/>
</dbReference>
<dbReference type="EMBL" id="JACQRX010000146">
    <property type="protein sequence ID" value="MBI4251458.1"/>
    <property type="molecule type" value="Genomic_DNA"/>
</dbReference>
<dbReference type="InterPro" id="IPR023346">
    <property type="entry name" value="Lysozyme-like_dom_sf"/>
</dbReference>
<dbReference type="Proteomes" id="UP000752292">
    <property type="component" value="Unassembled WGS sequence"/>
</dbReference>
<organism evidence="3 4">
    <name type="scientific">Tectimicrobiota bacterium</name>
    <dbReference type="NCBI Taxonomy" id="2528274"/>
    <lineage>
        <taxon>Bacteria</taxon>
        <taxon>Pseudomonadati</taxon>
        <taxon>Nitrospinota/Tectimicrobiota group</taxon>
        <taxon>Candidatus Tectimicrobiota</taxon>
    </lineage>
</organism>
<dbReference type="Pfam" id="PF01464">
    <property type="entry name" value="SLT"/>
    <property type="match status" value="1"/>
</dbReference>
<dbReference type="Gene3D" id="1.10.530.10">
    <property type="match status" value="1"/>
</dbReference>
<protein>
    <submittedName>
        <fullName evidence="3">Transglycosylase SLT domain-containing protein</fullName>
    </submittedName>
</protein>
<evidence type="ECO:0000256" key="1">
    <source>
        <dbReference type="ARBA" id="ARBA00007734"/>
    </source>
</evidence>
<dbReference type="AlphaFoldDB" id="A0A932ZTE4"/>
<name>A0A932ZTE4_UNCTE</name>
<dbReference type="SUPFAM" id="SSF54106">
    <property type="entry name" value="LysM domain"/>
    <property type="match status" value="2"/>
</dbReference>
<proteinExistence type="inferred from homology"/>
<reference evidence="3" key="1">
    <citation type="submission" date="2020-07" db="EMBL/GenBank/DDBJ databases">
        <title>Huge and variable diversity of episymbiotic CPR bacteria and DPANN archaea in groundwater ecosystems.</title>
        <authorList>
            <person name="He C.Y."/>
            <person name="Keren R."/>
            <person name="Whittaker M."/>
            <person name="Farag I.F."/>
            <person name="Doudna J."/>
            <person name="Cate J.H.D."/>
            <person name="Banfield J.F."/>
        </authorList>
    </citation>
    <scope>NUCLEOTIDE SEQUENCE</scope>
    <source>
        <strain evidence="3">NC_groundwater_1370_Ag_S-0.2um_69_93</strain>
    </source>
</reference>
<dbReference type="Gene3D" id="3.10.350.10">
    <property type="entry name" value="LysM domain"/>
    <property type="match status" value="2"/>
</dbReference>
<dbReference type="PROSITE" id="PS51782">
    <property type="entry name" value="LYSM"/>
    <property type="match status" value="2"/>
</dbReference>
<evidence type="ECO:0000313" key="3">
    <source>
        <dbReference type="EMBL" id="MBI4251458.1"/>
    </source>
</evidence>
<dbReference type="InterPro" id="IPR008258">
    <property type="entry name" value="Transglycosylase_SLT_dom_1"/>
</dbReference>
<comment type="caution">
    <text evidence="3">The sequence shown here is derived from an EMBL/GenBank/DDBJ whole genome shotgun (WGS) entry which is preliminary data.</text>
</comment>
<sequence>MPEGESAEDIPLSSPLTPGDEKAAPGFAFDVPIVRNGAVERWIDYFTGPGRDRFGDWLGRSGRYIPAFRRILREEGLPEDLAYVPLIESGYSLRARSRAGAVGPWQFMEGTALRLGLRVDYYLDERRDPLKSTRAAARYLAQLHKEFDDWHLALAAYNAGENRIRSAVRASGRKTYWELVRTAHLPVETKNYVSKFLAGMMIAKHPEVFGFAGMDYESPLRFDVAELPRPISLRTASYLTGVSIQELADLNAELRMGVTPPGNGFALKLPAGRARHFLQKLAEAPREVLPSPGEYRISPGDTLSAIAQRFNVPLQEVLALNLQLDPRRLQIGALVRLPGPSVKARSEASAGGERGETHHVVGPGESIWTISRLYGVSPEDIMRWNSLSTSAVIFPGDRLRVRR</sequence>
<comment type="similarity">
    <text evidence="1">Belongs to the transglycosylase Slt family.</text>
</comment>
<dbReference type="InterPro" id="IPR036779">
    <property type="entry name" value="LysM_dom_sf"/>
</dbReference>
<dbReference type="PANTHER" id="PTHR37423:SF2">
    <property type="entry name" value="MEMBRANE-BOUND LYTIC MUREIN TRANSGLYCOSYLASE C"/>
    <property type="match status" value="1"/>
</dbReference>
<dbReference type="Pfam" id="PF01476">
    <property type="entry name" value="LysM"/>
    <property type="match status" value="2"/>
</dbReference>